<feature type="region of interest" description="Disordered" evidence="1">
    <location>
        <begin position="81"/>
        <end position="103"/>
    </location>
</feature>
<evidence type="ECO:0000313" key="2">
    <source>
        <dbReference type="Proteomes" id="UP000887565"/>
    </source>
</evidence>
<accession>A0A915J3P1</accession>
<evidence type="ECO:0000256" key="1">
    <source>
        <dbReference type="SAM" id="MobiDB-lite"/>
    </source>
</evidence>
<reference evidence="3" key="1">
    <citation type="submission" date="2022-11" db="UniProtKB">
        <authorList>
            <consortium name="WormBaseParasite"/>
        </authorList>
    </citation>
    <scope>IDENTIFICATION</scope>
</reference>
<dbReference type="Proteomes" id="UP000887565">
    <property type="component" value="Unplaced"/>
</dbReference>
<protein>
    <submittedName>
        <fullName evidence="3">Uncharacterized protein</fullName>
    </submittedName>
</protein>
<organism evidence="2 3">
    <name type="scientific">Romanomermis culicivorax</name>
    <name type="common">Nematode worm</name>
    <dbReference type="NCBI Taxonomy" id="13658"/>
    <lineage>
        <taxon>Eukaryota</taxon>
        <taxon>Metazoa</taxon>
        <taxon>Ecdysozoa</taxon>
        <taxon>Nematoda</taxon>
        <taxon>Enoplea</taxon>
        <taxon>Dorylaimia</taxon>
        <taxon>Mermithida</taxon>
        <taxon>Mermithoidea</taxon>
        <taxon>Mermithidae</taxon>
        <taxon>Romanomermis</taxon>
    </lineage>
</organism>
<proteinExistence type="predicted"/>
<dbReference type="AlphaFoldDB" id="A0A915J3P1"/>
<sequence length="103" mass="12145">MQVEFHRVAVTLLVNLHRNHHFLNVFRTFFRSENSPLKFWEISDPGPKKKSPNHANQNSEPRYMLWFSTNPALRAVLSQLKRRNQRAETSSTPSAEKIGFRRL</sequence>
<keyword evidence="2" id="KW-1185">Reference proteome</keyword>
<feature type="region of interest" description="Disordered" evidence="1">
    <location>
        <begin position="42"/>
        <end position="61"/>
    </location>
</feature>
<name>A0A915J3P1_ROMCU</name>
<dbReference type="WBParaSite" id="nRc.2.0.1.t20453-RA">
    <property type="protein sequence ID" value="nRc.2.0.1.t20453-RA"/>
    <property type="gene ID" value="nRc.2.0.1.g20453"/>
</dbReference>
<evidence type="ECO:0000313" key="3">
    <source>
        <dbReference type="WBParaSite" id="nRc.2.0.1.t20453-RA"/>
    </source>
</evidence>